<dbReference type="GO" id="GO:0005829">
    <property type="term" value="C:cytosol"/>
    <property type="evidence" value="ECO:0007669"/>
    <property type="project" value="TreeGrafter"/>
</dbReference>
<dbReference type="NCBIfam" id="NF006375">
    <property type="entry name" value="PRK08609.1"/>
    <property type="match status" value="1"/>
</dbReference>
<dbReference type="InterPro" id="IPR002054">
    <property type="entry name" value="DNA-dir_DNA_pol_X"/>
</dbReference>
<dbReference type="Gene3D" id="3.30.210.10">
    <property type="entry name" value="DNA polymerase, thumb domain"/>
    <property type="match status" value="1"/>
</dbReference>
<dbReference type="InterPro" id="IPR047967">
    <property type="entry name" value="PolX_PHP"/>
</dbReference>
<dbReference type="Gene3D" id="1.10.150.20">
    <property type="entry name" value="5' to 3' exonuclease, C-terminal subdomain"/>
    <property type="match status" value="1"/>
</dbReference>
<dbReference type="InterPro" id="IPR003141">
    <property type="entry name" value="Pol/His_phosphatase_N"/>
</dbReference>
<feature type="domain" description="Polymerase/histidinol phosphatase N-terminal" evidence="1">
    <location>
        <begin position="319"/>
        <end position="400"/>
    </location>
</feature>
<dbReference type="Pfam" id="PF14716">
    <property type="entry name" value="HHH_8"/>
    <property type="match status" value="1"/>
</dbReference>
<dbReference type="RefSeq" id="WP_012844218.1">
    <property type="nucleotide sequence ID" value="NC_013501.1"/>
</dbReference>
<dbReference type="Gene3D" id="1.10.150.110">
    <property type="entry name" value="DNA polymerase beta, N-terminal domain-like"/>
    <property type="match status" value="1"/>
</dbReference>
<proteinExistence type="predicted"/>
<dbReference type="EMBL" id="CP001807">
    <property type="protein sequence ID" value="ACY48607.1"/>
    <property type="molecule type" value="Genomic_DNA"/>
</dbReference>
<name>D0MJE9_RHOM4</name>
<dbReference type="SUPFAM" id="SSF89550">
    <property type="entry name" value="PHP domain-like"/>
    <property type="match status" value="1"/>
</dbReference>
<dbReference type="CDD" id="cd07436">
    <property type="entry name" value="PHP_PolX"/>
    <property type="match status" value="1"/>
</dbReference>
<dbReference type="InterPro" id="IPR010996">
    <property type="entry name" value="HHH_MUS81"/>
</dbReference>
<dbReference type="OrthoDB" id="9808747at2"/>
<evidence type="ECO:0000259" key="1">
    <source>
        <dbReference type="SMART" id="SM00481"/>
    </source>
</evidence>
<dbReference type="InterPro" id="IPR004013">
    <property type="entry name" value="PHP_dom"/>
</dbReference>
<dbReference type="HOGENOM" id="CLU_017729_1_0_10"/>
<accession>D0MJE9</accession>
<dbReference type="Pfam" id="PF02811">
    <property type="entry name" value="PHP"/>
    <property type="match status" value="1"/>
</dbReference>
<evidence type="ECO:0000313" key="4">
    <source>
        <dbReference type="Proteomes" id="UP000002221"/>
    </source>
</evidence>
<evidence type="ECO:0000313" key="3">
    <source>
        <dbReference type="EMBL" id="ACY48607.1"/>
    </source>
</evidence>
<protein>
    <submittedName>
        <fullName evidence="3">PHP domain protein</fullName>
    </submittedName>
</protein>
<dbReference type="eggNOG" id="COG1387">
    <property type="taxonomic scope" value="Bacteria"/>
</dbReference>
<dbReference type="SMART" id="SM00481">
    <property type="entry name" value="POLIIIAc"/>
    <property type="match status" value="1"/>
</dbReference>
<dbReference type="PIRSF" id="PIRSF005047">
    <property type="entry name" value="UCP005047_YshC"/>
    <property type="match status" value="1"/>
</dbReference>
<gene>
    <name evidence="3" type="ordered locus">Rmar_1723</name>
</gene>
<dbReference type="KEGG" id="rmr:Rmar_1723"/>
<dbReference type="InterPro" id="IPR022311">
    <property type="entry name" value="PolX-like"/>
</dbReference>
<dbReference type="GO" id="GO:0003887">
    <property type="term" value="F:DNA-directed DNA polymerase activity"/>
    <property type="evidence" value="ECO:0007669"/>
    <property type="project" value="InterPro"/>
</dbReference>
<dbReference type="SUPFAM" id="SSF81301">
    <property type="entry name" value="Nucleotidyltransferase"/>
    <property type="match status" value="1"/>
</dbReference>
<dbReference type="Gene3D" id="3.20.20.140">
    <property type="entry name" value="Metal-dependent hydrolases"/>
    <property type="match status" value="1"/>
</dbReference>
<dbReference type="Pfam" id="PF14520">
    <property type="entry name" value="HHH_5"/>
    <property type="match status" value="1"/>
</dbReference>
<sequence>MENRDVARLLRETARLLELRGENPFRVRAYEQAAEAIEQLDEPVAERVRQGTLTEVPGIGRGLAAQIQELVERGTSEMLERLRQELPPGLPELLTLKGLGPQRVRQLWQTLGIASLDDLEDALRDGRLNQLKGFGPRLHEQLLHALSLRRRYRALRLLAQVLPEAEALRERLRQQPGVIRVELAGAVRRLMEVVDRVELVVAGSAEAVQQVLPQLRQQSGLHGGMLLEGALPDGFPVRVALTTPDAFGTVLWWHTGSEAHCRTFVRTYGAPEPCPEEATIYEQAGLPFIPAELREDRGELEAAAHHALPALIELEDLRGVLHNHSTYSDGRNSLREMAEAACNRGFRYFGTGDHSQSLTIARGLSIAEVRRQQEEIQTLNEQFAARGFRILSGTECDILPDGSLDYPDDVLASFDYVVASVHTRLNMDEKTATERILRALRNPHVTILGHPTGRLLLRREGYPLDWPRIIDACATYRVALELNANPYRLDIDWRRVRDATAAGVPIVINPDAHAIDELDHVRWGVAAARKGWLTPEACLNARDLDELLAWLHQRRQSVQP</sequence>
<dbReference type="GO" id="GO:0008270">
    <property type="term" value="F:zinc ion binding"/>
    <property type="evidence" value="ECO:0007669"/>
    <property type="project" value="TreeGrafter"/>
</dbReference>
<dbReference type="FunFam" id="3.20.20.140:FF:000047">
    <property type="entry name" value="PHP domain-containing protein"/>
    <property type="match status" value="1"/>
</dbReference>
<dbReference type="Proteomes" id="UP000002221">
    <property type="component" value="Chromosome"/>
</dbReference>
<dbReference type="GO" id="GO:0003677">
    <property type="term" value="F:DNA binding"/>
    <property type="evidence" value="ECO:0007669"/>
    <property type="project" value="InterPro"/>
</dbReference>
<dbReference type="PANTHER" id="PTHR36928">
    <property type="entry name" value="PHOSPHATASE YCDX-RELATED"/>
    <property type="match status" value="1"/>
</dbReference>
<dbReference type="SMART" id="SM00483">
    <property type="entry name" value="POLXc"/>
    <property type="match status" value="1"/>
</dbReference>
<dbReference type="InterPro" id="IPR037160">
    <property type="entry name" value="DNA_Pol_thumb_sf"/>
</dbReference>
<organism evidence="3 4">
    <name type="scientific">Rhodothermus marinus (strain ATCC 43812 / DSM 4252 / R-10)</name>
    <name type="common">Rhodothermus obamensis</name>
    <dbReference type="NCBI Taxonomy" id="518766"/>
    <lineage>
        <taxon>Bacteria</taxon>
        <taxon>Pseudomonadati</taxon>
        <taxon>Rhodothermota</taxon>
        <taxon>Rhodothermia</taxon>
        <taxon>Rhodothermales</taxon>
        <taxon>Rhodothermaceae</taxon>
        <taxon>Rhodothermus</taxon>
    </lineage>
</organism>
<dbReference type="InterPro" id="IPR016195">
    <property type="entry name" value="Pol/histidinol_Pase-like"/>
</dbReference>
<dbReference type="GO" id="GO:0071978">
    <property type="term" value="P:bacterial-type flagellum-dependent swarming motility"/>
    <property type="evidence" value="ECO:0007669"/>
    <property type="project" value="TreeGrafter"/>
</dbReference>
<dbReference type="STRING" id="518766.Rmar_1723"/>
<dbReference type="eggNOG" id="COG1796">
    <property type="taxonomic scope" value="Bacteria"/>
</dbReference>
<dbReference type="InterPro" id="IPR043519">
    <property type="entry name" value="NT_sf"/>
</dbReference>
<dbReference type="SUPFAM" id="SSF47802">
    <property type="entry name" value="DNA polymerase beta, N-terminal domain-like"/>
    <property type="match status" value="1"/>
</dbReference>
<dbReference type="GO" id="GO:0042578">
    <property type="term" value="F:phosphoric ester hydrolase activity"/>
    <property type="evidence" value="ECO:0007669"/>
    <property type="project" value="TreeGrafter"/>
</dbReference>
<dbReference type="InterPro" id="IPR027421">
    <property type="entry name" value="DNA_pol_lamdba_lyase_dom_sf"/>
</dbReference>
<dbReference type="AlphaFoldDB" id="D0MJE9"/>
<dbReference type="PANTHER" id="PTHR36928:SF1">
    <property type="entry name" value="PHOSPHATASE YCDX-RELATED"/>
    <property type="match status" value="1"/>
</dbReference>
<evidence type="ECO:0000259" key="2">
    <source>
        <dbReference type="SMART" id="SM00483"/>
    </source>
</evidence>
<feature type="domain" description="DNA-directed DNA polymerase X" evidence="2">
    <location>
        <begin position="1"/>
        <end position="295"/>
    </location>
</feature>
<keyword evidence="4" id="KW-1185">Reference proteome</keyword>
<dbReference type="Gene3D" id="3.30.460.10">
    <property type="entry name" value="Beta Polymerase, domain 2"/>
    <property type="match status" value="1"/>
</dbReference>
<reference evidence="3 4" key="1">
    <citation type="journal article" date="2009" name="Stand. Genomic Sci.">
        <title>Complete genome sequence of Rhodothermus marinus type strain (R-10).</title>
        <authorList>
            <person name="Nolan M."/>
            <person name="Tindall B.J."/>
            <person name="Pomrenke H."/>
            <person name="Lapidus A."/>
            <person name="Copeland A."/>
            <person name="Glavina Del Rio T."/>
            <person name="Lucas S."/>
            <person name="Chen F."/>
            <person name="Tice H."/>
            <person name="Cheng J.F."/>
            <person name="Saunders E."/>
            <person name="Han C."/>
            <person name="Bruce D."/>
            <person name="Goodwin L."/>
            <person name="Chain P."/>
            <person name="Pitluck S."/>
            <person name="Ovchinikova G."/>
            <person name="Pati A."/>
            <person name="Ivanova N."/>
            <person name="Mavromatis K."/>
            <person name="Chen A."/>
            <person name="Palaniappan K."/>
            <person name="Land M."/>
            <person name="Hauser L."/>
            <person name="Chang Y.J."/>
            <person name="Jeffries C.D."/>
            <person name="Brettin T."/>
            <person name="Goker M."/>
            <person name="Bristow J."/>
            <person name="Eisen J.A."/>
            <person name="Markowitz V."/>
            <person name="Hugenholtz P."/>
            <person name="Kyrpides N.C."/>
            <person name="Klenk H.P."/>
            <person name="Detter J.C."/>
        </authorList>
    </citation>
    <scope>NUCLEOTIDE SEQUENCE [LARGE SCALE GENOMIC DNA]</scope>
    <source>
        <strain evidence="4">ATCC 43812 / DSM 4252 / R-10</strain>
    </source>
</reference>
<dbReference type="InterPro" id="IPR050243">
    <property type="entry name" value="PHP_phosphatase"/>
</dbReference>